<accession>A0ABR3FFY2</accession>
<evidence type="ECO:0000313" key="2">
    <source>
        <dbReference type="Proteomes" id="UP001465976"/>
    </source>
</evidence>
<comment type="caution">
    <text evidence="1">The sequence shown here is derived from an EMBL/GenBank/DDBJ whole genome shotgun (WGS) entry which is preliminary data.</text>
</comment>
<proteinExistence type="predicted"/>
<reference evidence="1 2" key="1">
    <citation type="submission" date="2024-02" db="EMBL/GenBank/DDBJ databases">
        <title>A draft genome for the cacao thread blight pathogen Marasmius crinis-equi.</title>
        <authorList>
            <person name="Cohen S.P."/>
            <person name="Baruah I.K."/>
            <person name="Amoako-Attah I."/>
            <person name="Bukari Y."/>
            <person name="Meinhardt L.W."/>
            <person name="Bailey B.A."/>
        </authorList>
    </citation>
    <scope>NUCLEOTIDE SEQUENCE [LARGE SCALE GENOMIC DNA]</scope>
    <source>
        <strain evidence="1 2">GH-76</strain>
    </source>
</reference>
<gene>
    <name evidence="1" type="ORF">V5O48_007773</name>
</gene>
<organism evidence="1 2">
    <name type="scientific">Marasmius crinis-equi</name>
    <dbReference type="NCBI Taxonomy" id="585013"/>
    <lineage>
        <taxon>Eukaryota</taxon>
        <taxon>Fungi</taxon>
        <taxon>Dikarya</taxon>
        <taxon>Basidiomycota</taxon>
        <taxon>Agaricomycotina</taxon>
        <taxon>Agaricomycetes</taxon>
        <taxon>Agaricomycetidae</taxon>
        <taxon>Agaricales</taxon>
        <taxon>Marasmiineae</taxon>
        <taxon>Marasmiaceae</taxon>
        <taxon>Marasmius</taxon>
    </lineage>
</organism>
<dbReference type="EMBL" id="JBAHYK010000421">
    <property type="protein sequence ID" value="KAL0574182.1"/>
    <property type="molecule type" value="Genomic_DNA"/>
</dbReference>
<name>A0ABR3FFY2_9AGAR</name>
<dbReference type="SUPFAM" id="SSF52047">
    <property type="entry name" value="RNI-like"/>
    <property type="match status" value="1"/>
</dbReference>
<protein>
    <submittedName>
        <fullName evidence="1">Uncharacterized protein</fullName>
    </submittedName>
</protein>
<keyword evidence="2" id="KW-1185">Reference proteome</keyword>
<evidence type="ECO:0000313" key="1">
    <source>
        <dbReference type="EMBL" id="KAL0574182.1"/>
    </source>
</evidence>
<sequence length="411" mass="45479">MRNRSSQWFMGPTPVDKSTKELHVRFVESLIRYSRRWKVLSLSHLPPHALALFSALTSVDMPLLEEFRDPEYMPHTFSTSNSDTQFPPLLTTVGTLPSIRNLWISAREGLPPDIQWSQLTVLKLSHSTEHFESVSTLQRISRLCPLLSECTLSSLRYSDASTETSRMESQEWGSLQKLDLTLTGPNSASFTHFILTLFGSITVPALTDLSLLLNCYLPLPQAHLAPDDFPSPQPVRVDQAIEDIVVRSQCDIARLDLTIPSWDNLGTMLDGLPSLTTLDVDPSFSVPLTGTPSETPPFQTIAETLMPSAGSIRCPRLEKFSITNCLARNAMALVDLADTRARTTPLQLLRAKFGCLSAAQIGSLKLALELGKSKGLGGKIRWQFTRQDPANYFDDPRPFAAGDPALETLSA</sequence>
<dbReference type="Proteomes" id="UP001465976">
    <property type="component" value="Unassembled WGS sequence"/>
</dbReference>